<name>A0ABW5LVC5_9FLAO</name>
<gene>
    <name evidence="2" type="ORF">ACFSRZ_14350</name>
</gene>
<feature type="compositionally biased region" description="Low complexity" evidence="1">
    <location>
        <begin position="131"/>
        <end position="156"/>
    </location>
</feature>
<keyword evidence="3" id="KW-1185">Reference proteome</keyword>
<evidence type="ECO:0000313" key="3">
    <source>
        <dbReference type="Proteomes" id="UP001597508"/>
    </source>
</evidence>
<dbReference type="RefSeq" id="WP_379667260.1">
    <property type="nucleotide sequence ID" value="NZ_JBHULH010000011.1"/>
</dbReference>
<evidence type="ECO:0008006" key="4">
    <source>
        <dbReference type="Google" id="ProtNLM"/>
    </source>
</evidence>
<dbReference type="InterPro" id="IPR037053">
    <property type="entry name" value="Phage_tail_collar_dom_sf"/>
</dbReference>
<feature type="region of interest" description="Disordered" evidence="1">
    <location>
        <begin position="115"/>
        <end position="160"/>
    </location>
</feature>
<protein>
    <recommendedName>
        <fullName evidence="4">Phage tail collar domain-containing protein</fullName>
    </recommendedName>
</protein>
<dbReference type="EMBL" id="JBHULH010000011">
    <property type="protein sequence ID" value="MFD2568554.1"/>
    <property type="molecule type" value="Genomic_DNA"/>
</dbReference>
<dbReference type="SUPFAM" id="SSF88874">
    <property type="entry name" value="Receptor-binding domain of short tail fibre protein gp12"/>
    <property type="match status" value="1"/>
</dbReference>
<comment type="caution">
    <text evidence="2">The sequence shown here is derived from an EMBL/GenBank/DDBJ whole genome shotgun (WGS) entry which is preliminary data.</text>
</comment>
<organism evidence="2 3">
    <name type="scientific">Pseudotenacibaculum haliotis</name>
    <dbReference type="NCBI Taxonomy" id="1862138"/>
    <lineage>
        <taxon>Bacteria</taxon>
        <taxon>Pseudomonadati</taxon>
        <taxon>Bacteroidota</taxon>
        <taxon>Flavobacteriia</taxon>
        <taxon>Flavobacteriales</taxon>
        <taxon>Flavobacteriaceae</taxon>
        <taxon>Pseudotenacibaculum</taxon>
    </lineage>
</organism>
<reference evidence="3" key="1">
    <citation type="journal article" date="2019" name="Int. J. Syst. Evol. Microbiol.">
        <title>The Global Catalogue of Microorganisms (GCM) 10K type strain sequencing project: providing services to taxonomists for standard genome sequencing and annotation.</title>
        <authorList>
            <consortium name="The Broad Institute Genomics Platform"/>
            <consortium name="The Broad Institute Genome Sequencing Center for Infectious Disease"/>
            <person name="Wu L."/>
            <person name="Ma J."/>
        </authorList>
    </citation>
    <scope>NUCLEOTIDE SEQUENCE [LARGE SCALE GENOMIC DNA]</scope>
    <source>
        <strain evidence="3">KCTC 52127</strain>
    </source>
</reference>
<sequence>MKSATETTTVYVDSVPVGTILVWTKSTPPPKGWQICDGKHGTPDLRKHFIVGSSGPNGPITPSNPYPYTQKGGSTKINLSVENMPKGFPKITHDEHGHNNTSIPSTHGVVGKVNNNSSTQGLLYPYPPSSDPSKPSGLPIYNTTTSGSSKTGVTLSQGEGQSLKHVQPNYPLYFIQKI</sequence>
<proteinExistence type="predicted"/>
<dbReference type="Gene3D" id="3.90.1340.10">
    <property type="entry name" value="Phage tail collar domain"/>
    <property type="match status" value="1"/>
</dbReference>
<evidence type="ECO:0000256" key="1">
    <source>
        <dbReference type="SAM" id="MobiDB-lite"/>
    </source>
</evidence>
<dbReference type="Proteomes" id="UP001597508">
    <property type="component" value="Unassembled WGS sequence"/>
</dbReference>
<accession>A0ABW5LVC5</accession>
<evidence type="ECO:0000313" key="2">
    <source>
        <dbReference type="EMBL" id="MFD2568554.1"/>
    </source>
</evidence>